<dbReference type="GO" id="GO:0003700">
    <property type="term" value="F:DNA-binding transcription factor activity"/>
    <property type="evidence" value="ECO:0007669"/>
    <property type="project" value="InterPro"/>
</dbReference>
<dbReference type="KEGG" id="tvl:FAZ95_22495"/>
<dbReference type="Proteomes" id="UP000298656">
    <property type="component" value="Chromosome 2"/>
</dbReference>
<proteinExistence type="predicted"/>
<dbReference type="PANTHER" id="PTHR47894">
    <property type="entry name" value="HTH-TYPE TRANSCRIPTIONAL REGULATOR GADX"/>
    <property type="match status" value="1"/>
</dbReference>
<dbReference type="InterPro" id="IPR009057">
    <property type="entry name" value="Homeodomain-like_sf"/>
</dbReference>
<accession>A0A4P8ISG6</accession>
<dbReference type="OrthoDB" id="8584243at2"/>
<protein>
    <submittedName>
        <fullName evidence="5">AraC family transcriptional regulator</fullName>
    </submittedName>
</protein>
<keyword evidence="6" id="KW-1185">Reference proteome</keyword>
<evidence type="ECO:0000313" key="5">
    <source>
        <dbReference type="EMBL" id="QCP51982.1"/>
    </source>
</evidence>
<keyword evidence="1" id="KW-0805">Transcription regulation</keyword>
<organism evidence="5 6">
    <name type="scientific">Trinickia violacea</name>
    <dbReference type="NCBI Taxonomy" id="2571746"/>
    <lineage>
        <taxon>Bacteria</taxon>
        <taxon>Pseudomonadati</taxon>
        <taxon>Pseudomonadota</taxon>
        <taxon>Betaproteobacteria</taxon>
        <taxon>Burkholderiales</taxon>
        <taxon>Burkholderiaceae</taxon>
        <taxon>Trinickia</taxon>
    </lineage>
</organism>
<reference evidence="5 6" key="1">
    <citation type="submission" date="2019-05" db="EMBL/GenBank/DDBJ databases">
        <title>Burkholderia sp. DHOD12, isolated from subtropical forest soil.</title>
        <authorList>
            <person name="Gao Z.-H."/>
            <person name="Qiu L.-H."/>
        </authorList>
    </citation>
    <scope>NUCLEOTIDE SEQUENCE [LARGE SCALE GENOMIC DNA]</scope>
    <source>
        <strain evidence="5 6">DHOD12</strain>
    </source>
</reference>
<dbReference type="Pfam" id="PF12625">
    <property type="entry name" value="Arabinose_bd"/>
    <property type="match status" value="1"/>
</dbReference>
<evidence type="ECO:0000256" key="1">
    <source>
        <dbReference type="ARBA" id="ARBA00023015"/>
    </source>
</evidence>
<evidence type="ECO:0000313" key="6">
    <source>
        <dbReference type="Proteomes" id="UP000298656"/>
    </source>
</evidence>
<feature type="domain" description="HTH araC/xylS-type" evidence="4">
    <location>
        <begin position="231"/>
        <end position="329"/>
    </location>
</feature>
<dbReference type="EMBL" id="CP040078">
    <property type="protein sequence ID" value="QCP51982.1"/>
    <property type="molecule type" value="Genomic_DNA"/>
</dbReference>
<keyword evidence="3" id="KW-0804">Transcription</keyword>
<keyword evidence="2" id="KW-0238">DNA-binding</keyword>
<dbReference type="AlphaFoldDB" id="A0A4P8ISG6"/>
<sequence>MKRANRFVIGTNWRLMLSDMQIDPSAVLAHAGLPADLFHRGDIALSPPDYFRLWRGFELAAGNREVALLLVEHFNAEAFDAPIFASLCSPNFNIAAKRLSRYKPLIGPMLLDVDQSLKSTRLTLSVYGAEGRLPSSLSLTELVFFCQLIRVGTREHIVPQAAWLPELPRDIAPYEAYFGCPLRQADRTEIRFSAADAAKPFLTSNAAMWDFFESKLNQKLADMDARASTTERVRAVLLEALPSGEASIETVAERLAMSKRTLQRKLTAEAESFQSILTSTRTELADHYLKQSTLSLAEISFLLGFQEPNSFIRAYQGWKGMSPGSFRMQVH</sequence>
<dbReference type="PROSITE" id="PS01124">
    <property type="entry name" value="HTH_ARAC_FAMILY_2"/>
    <property type="match status" value="1"/>
</dbReference>
<dbReference type="GO" id="GO:0000976">
    <property type="term" value="F:transcription cis-regulatory region binding"/>
    <property type="evidence" value="ECO:0007669"/>
    <property type="project" value="TreeGrafter"/>
</dbReference>
<evidence type="ECO:0000259" key="4">
    <source>
        <dbReference type="PROSITE" id="PS01124"/>
    </source>
</evidence>
<name>A0A4P8ISG6_9BURK</name>
<dbReference type="InterPro" id="IPR018060">
    <property type="entry name" value="HTH_AraC"/>
</dbReference>
<dbReference type="Gene3D" id="1.10.10.60">
    <property type="entry name" value="Homeodomain-like"/>
    <property type="match status" value="1"/>
</dbReference>
<dbReference type="SUPFAM" id="SSF46689">
    <property type="entry name" value="Homeodomain-like"/>
    <property type="match status" value="1"/>
</dbReference>
<dbReference type="RefSeq" id="WP_137334755.1">
    <property type="nucleotide sequence ID" value="NZ_CP040078.1"/>
</dbReference>
<evidence type="ECO:0000256" key="2">
    <source>
        <dbReference type="ARBA" id="ARBA00023125"/>
    </source>
</evidence>
<dbReference type="GO" id="GO:0005829">
    <property type="term" value="C:cytosol"/>
    <property type="evidence" value="ECO:0007669"/>
    <property type="project" value="TreeGrafter"/>
</dbReference>
<dbReference type="InterPro" id="IPR032687">
    <property type="entry name" value="AraC-type_N"/>
</dbReference>
<dbReference type="PANTHER" id="PTHR47894:SF1">
    <property type="entry name" value="HTH-TYPE TRANSCRIPTIONAL REGULATOR VQSM"/>
    <property type="match status" value="1"/>
</dbReference>
<dbReference type="Pfam" id="PF12833">
    <property type="entry name" value="HTH_18"/>
    <property type="match status" value="1"/>
</dbReference>
<gene>
    <name evidence="5" type="ORF">FAZ95_22495</name>
</gene>
<evidence type="ECO:0000256" key="3">
    <source>
        <dbReference type="ARBA" id="ARBA00023163"/>
    </source>
</evidence>
<dbReference type="SMART" id="SM00342">
    <property type="entry name" value="HTH_ARAC"/>
    <property type="match status" value="1"/>
</dbReference>